<protein>
    <recommendedName>
        <fullName evidence="1">CTHRC1 C-terminal domain-containing protein</fullName>
    </recommendedName>
</protein>
<sequence length="256" mass="29507">MDDDREHGVLMECDIVKRRNDTVLRVAWDGDLRLIHSGPKPASCRRWYFSLNDKECMKPRAIDVQLRSNMEMVNLHYPHHVEGYCHGLSAGKVRIDWAVGDCAKQYPFYNVGDSYTGLASTVRIVVEEECNFVKQRDDTVLRVAWNGDLRLIHTGPRSASCRRWYFKLNGRECTNPKTIDTQLRTNLERVNVHYPHYVEGYCRGLAAGSVRIEWKVGDCVNQYMGYNVGDSYTGWTSTVRIIVEEVNVENAEKNII</sequence>
<dbReference type="AlphaFoldDB" id="A0AAD9KNV7"/>
<reference evidence="2" key="1">
    <citation type="journal article" date="2023" name="Mol. Biol. Evol.">
        <title>Third-Generation Sequencing Reveals the Adaptive Role of the Epigenome in Three Deep-Sea Polychaetes.</title>
        <authorList>
            <person name="Perez M."/>
            <person name="Aroh O."/>
            <person name="Sun Y."/>
            <person name="Lan Y."/>
            <person name="Juniper S.K."/>
            <person name="Young C.R."/>
            <person name="Angers B."/>
            <person name="Qian P.Y."/>
        </authorList>
    </citation>
    <scope>NUCLEOTIDE SEQUENCE</scope>
    <source>
        <strain evidence="2">R07B-5</strain>
    </source>
</reference>
<keyword evidence="3" id="KW-1185">Reference proteome</keyword>
<accession>A0AAD9KNV7</accession>
<dbReference type="InterPro" id="IPR057873">
    <property type="entry name" value="CTHRC1_C"/>
</dbReference>
<dbReference type="Pfam" id="PF25815">
    <property type="entry name" value="CTHRC1_C"/>
    <property type="match status" value="2"/>
</dbReference>
<gene>
    <name evidence="2" type="ORF">NP493_783g00001</name>
</gene>
<evidence type="ECO:0000313" key="3">
    <source>
        <dbReference type="Proteomes" id="UP001209878"/>
    </source>
</evidence>
<proteinExistence type="predicted"/>
<feature type="domain" description="CTHRC1 C-terminal" evidence="1">
    <location>
        <begin position="129"/>
        <end position="243"/>
    </location>
</feature>
<dbReference type="Proteomes" id="UP001209878">
    <property type="component" value="Unassembled WGS sequence"/>
</dbReference>
<evidence type="ECO:0000259" key="1">
    <source>
        <dbReference type="Pfam" id="PF25815"/>
    </source>
</evidence>
<feature type="domain" description="CTHRC1 C-terminal" evidence="1">
    <location>
        <begin position="3"/>
        <end position="126"/>
    </location>
</feature>
<evidence type="ECO:0000313" key="2">
    <source>
        <dbReference type="EMBL" id="KAK2174695.1"/>
    </source>
</evidence>
<comment type="caution">
    <text evidence="2">The sequence shown here is derived from an EMBL/GenBank/DDBJ whole genome shotgun (WGS) entry which is preliminary data.</text>
</comment>
<organism evidence="2 3">
    <name type="scientific">Ridgeia piscesae</name>
    <name type="common">Tubeworm</name>
    <dbReference type="NCBI Taxonomy" id="27915"/>
    <lineage>
        <taxon>Eukaryota</taxon>
        <taxon>Metazoa</taxon>
        <taxon>Spiralia</taxon>
        <taxon>Lophotrochozoa</taxon>
        <taxon>Annelida</taxon>
        <taxon>Polychaeta</taxon>
        <taxon>Sedentaria</taxon>
        <taxon>Canalipalpata</taxon>
        <taxon>Sabellida</taxon>
        <taxon>Siboglinidae</taxon>
        <taxon>Ridgeia</taxon>
    </lineage>
</organism>
<dbReference type="EMBL" id="JAODUO010000782">
    <property type="protein sequence ID" value="KAK2174695.1"/>
    <property type="molecule type" value="Genomic_DNA"/>
</dbReference>
<name>A0AAD9KNV7_RIDPI</name>